<dbReference type="Proteomes" id="UP000814033">
    <property type="component" value="Unassembled WGS sequence"/>
</dbReference>
<name>A0ACB8RGG5_9AGAM</name>
<dbReference type="EMBL" id="MU276033">
    <property type="protein sequence ID" value="KAI0043102.1"/>
    <property type="molecule type" value="Genomic_DNA"/>
</dbReference>
<proteinExistence type="predicted"/>
<comment type="caution">
    <text evidence="1">The sequence shown here is derived from an EMBL/GenBank/DDBJ whole genome shotgun (WGS) entry which is preliminary data.</text>
</comment>
<protein>
    <submittedName>
        <fullName evidence="1">Uncharacterized protein</fullName>
    </submittedName>
</protein>
<accession>A0ACB8RGG5</accession>
<sequence>MHEVCTCLRAGRRLTFLPCLQCEHLRAVRQPITLLRSQILGDCPMVYRCRRKQRAFFGHHATRQRLIGRFLGCGSFWRCDTTSLIGPVWRPRRRIRWKVAAGRRVGLGARAADSVQAAPPVKLKTQPVELLS</sequence>
<reference evidence="1" key="1">
    <citation type="submission" date="2021-02" db="EMBL/GenBank/DDBJ databases">
        <authorList>
            <consortium name="DOE Joint Genome Institute"/>
            <person name="Ahrendt S."/>
            <person name="Looney B.P."/>
            <person name="Miyauchi S."/>
            <person name="Morin E."/>
            <person name="Drula E."/>
            <person name="Courty P.E."/>
            <person name="Chicoki N."/>
            <person name="Fauchery L."/>
            <person name="Kohler A."/>
            <person name="Kuo A."/>
            <person name="Labutti K."/>
            <person name="Pangilinan J."/>
            <person name="Lipzen A."/>
            <person name="Riley R."/>
            <person name="Andreopoulos W."/>
            <person name="He G."/>
            <person name="Johnson J."/>
            <person name="Barry K.W."/>
            <person name="Grigoriev I.V."/>
            <person name="Nagy L."/>
            <person name="Hibbett D."/>
            <person name="Henrissat B."/>
            <person name="Matheny P.B."/>
            <person name="Labbe J."/>
            <person name="Martin F."/>
        </authorList>
    </citation>
    <scope>NUCLEOTIDE SEQUENCE</scope>
    <source>
        <strain evidence="1">FP105234-sp</strain>
    </source>
</reference>
<reference evidence="1" key="2">
    <citation type="journal article" date="2022" name="New Phytol.">
        <title>Evolutionary transition to the ectomycorrhizal habit in the genomes of a hyperdiverse lineage of mushroom-forming fungi.</title>
        <authorList>
            <person name="Looney B."/>
            <person name="Miyauchi S."/>
            <person name="Morin E."/>
            <person name="Drula E."/>
            <person name="Courty P.E."/>
            <person name="Kohler A."/>
            <person name="Kuo A."/>
            <person name="LaButti K."/>
            <person name="Pangilinan J."/>
            <person name="Lipzen A."/>
            <person name="Riley R."/>
            <person name="Andreopoulos W."/>
            <person name="He G."/>
            <person name="Johnson J."/>
            <person name="Nolan M."/>
            <person name="Tritt A."/>
            <person name="Barry K.W."/>
            <person name="Grigoriev I.V."/>
            <person name="Nagy L.G."/>
            <person name="Hibbett D."/>
            <person name="Henrissat B."/>
            <person name="Matheny P.B."/>
            <person name="Labbe J."/>
            <person name="Martin F.M."/>
        </authorList>
    </citation>
    <scope>NUCLEOTIDE SEQUENCE</scope>
    <source>
        <strain evidence="1">FP105234-sp</strain>
    </source>
</reference>
<gene>
    <name evidence="1" type="ORF">FA95DRAFT_443042</name>
</gene>
<organism evidence="1 2">
    <name type="scientific">Auriscalpium vulgare</name>
    <dbReference type="NCBI Taxonomy" id="40419"/>
    <lineage>
        <taxon>Eukaryota</taxon>
        <taxon>Fungi</taxon>
        <taxon>Dikarya</taxon>
        <taxon>Basidiomycota</taxon>
        <taxon>Agaricomycotina</taxon>
        <taxon>Agaricomycetes</taxon>
        <taxon>Russulales</taxon>
        <taxon>Auriscalpiaceae</taxon>
        <taxon>Auriscalpium</taxon>
    </lineage>
</organism>
<evidence type="ECO:0000313" key="2">
    <source>
        <dbReference type="Proteomes" id="UP000814033"/>
    </source>
</evidence>
<evidence type="ECO:0000313" key="1">
    <source>
        <dbReference type="EMBL" id="KAI0043102.1"/>
    </source>
</evidence>
<keyword evidence="2" id="KW-1185">Reference proteome</keyword>